<sequence length="237" mass="24689">MAGPEVNLSYSLPSAIAVGFATFLATSPAISADCASMAHSGVDWQDCPKRALIIRESDLSGANLVETDFTSTDLRHSNFDGANLEGATLVRSSLAGSSAKGANFAKVEGYRTDFSGVDAQGSAFINAELQRVEFSGANLAGTSFEKAELGRANFGGADLTGSRFTLANLARADLSMAKFTGPLDFANAFFYLTRLGGLDLSAATGLTQYQLDMACGDAETRLPAGLTAPASWPCKLD</sequence>
<dbReference type="Gene3D" id="2.160.20.80">
    <property type="entry name" value="E3 ubiquitin-protein ligase SopA"/>
    <property type="match status" value="2"/>
</dbReference>
<proteinExistence type="predicted"/>
<protein>
    <submittedName>
        <fullName evidence="2">Pentapeptide repeat-containing protein</fullName>
    </submittedName>
</protein>
<evidence type="ECO:0000313" key="3">
    <source>
        <dbReference type="Proteomes" id="UP001642900"/>
    </source>
</evidence>
<dbReference type="Pfam" id="PF00805">
    <property type="entry name" value="Pentapeptide"/>
    <property type="match status" value="3"/>
</dbReference>
<dbReference type="InterPro" id="IPR001646">
    <property type="entry name" value="5peptide_repeat"/>
</dbReference>
<gene>
    <name evidence="2" type="ORF">G6N73_18540</name>
</gene>
<keyword evidence="3" id="KW-1185">Reference proteome</keyword>
<dbReference type="PANTHER" id="PTHR47485">
    <property type="entry name" value="THYLAKOID LUMENAL 17.4 KDA PROTEIN, CHLOROPLASTIC"/>
    <property type="match status" value="1"/>
</dbReference>
<organism evidence="2 3">
    <name type="scientific">Allomesorhizobium camelthorni</name>
    <dbReference type="NCBI Taxonomy" id="475069"/>
    <lineage>
        <taxon>Bacteria</taxon>
        <taxon>Pseudomonadati</taxon>
        <taxon>Pseudomonadota</taxon>
        <taxon>Alphaproteobacteria</taxon>
        <taxon>Hyphomicrobiales</taxon>
        <taxon>Phyllobacteriaceae</taxon>
        <taxon>Allomesorhizobium</taxon>
    </lineage>
</organism>
<keyword evidence="1" id="KW-0677">Repeat</keyword>
<dbReference type="AlphaFoldDB" id="A0A6G4WG87"/>
<dbReference type="EMBL" id="JAAKZF010000027">
    <property type="protein sequence ID" value="NGO53140.1"/>
    <property type="molecule type" value="Genomic_DNA"/>
</dbReference>
<name>A0A6G4WG87_9HYPH</name>
<dbReference type="Proteomes" id="UP001642900">
    <property type="component" value="Unassembled WGS sequence"/>
</dbReference>
<accession>A0A6G4WG87</accession>
<evidence type="ECO:0000313" key="2">
    <source>
        <dbReference type="EMBL" id="NGO53140.1"/>
    </source>
</evidence>
<comment type="caution">
    <text evidence="2">The sequence shown here is derived from an EMBL/GenBank/DDBJ whole genome shotgun (WGS) entry which is preliminary data.</text>
</comment>
<dbReference type="PANTHER" id="PTHR47485:SF1">
    <property type="entry name" value="THYLAKOID LUMENAL 17.4 KDA PROTEIN, CHLOROPLASTIC"/>
    <property type="match status" value="1"/>
</dbReference>
<evidence type="ECO:0000256" key="1">
    <source>
        <dbReference type="ARBA" id="ARBA00022737"/>
    </source>
</evidence>
<reference evidence="2 3" key="1">
    <citation type="submission" date="2020-02" db="EMBL/GenBank/DDBJ databases">
        <title>Genome sequence of strain CCNWXJ40-4.</title>
        <authorList>
            <person name="Gao J."/>
            <person name="Sun J."/>
        </authorList>
    </citation>
    <scope>NUCLEOTIDE SEQUENCE [LARGE SCALE GENOMIC DNA]</scope>
    <source>
        <strain evidence="2 3">CCNWXJ 40-4</strain>
    </source>
</reference>
<dbReference type="SUPFAM" id="SSF141571">
    <property type="entry name" value="Pentapeptide repeat-like"/>
    <property type="match status" value="1"/>
</dbReference>